<organism evidence="1">
    <name type="scientific">marine metagenome</name>
    <dbReference type="NCBI Taxonomy" id="408172"/>
    <lineage>
        <taxon>unclassified sequences</taxon>
        <taxon>metagenomes</taxon>
        <taxon>ecological metagenomes</taxon>
    </lineage>
</organism>
<proteinExistence type="predicted"/>
<dbReference type="InterPro" id="IPR036129">
    <property type="entry name" value="Glycerate_kinase_sf"/>
</dbReference>
<dbReference type="SUPFAM" id="SSF110738">
    <property type="entry name" value="Glycerate kinase I"/>
    <property type="match status" value="1"/>
</dbReference>
<gene>
    <name evidence="1" type="ORF">METZ01_LOCUS17083</name>
</gene>
<protein>
    <recommendedName>
        <fullName evidence="2">Glycerate kinase</fullName>
    </recommendedName>
</protein>
<dbReference type="PIRSF" id="PIRSF006078">
    <property type="entry name" value="GlxK"/>
    <property type="match status" value="1"/>
</dbReference>
<accession>A0A381PDH7</accession>
<dbReference type="Gene3D" id="3.90.1510.10">
    <property type="entry name" value="Glycerate kinase, domain 2"/>
    <property type="match status" value="2"/>
</dbReference>
<evidence type="ECO:0000313" key="1">
    <source>
        <dbReference type="EMBL" id="SUZ64229.1"/>
    </source>
</evidence>
<dbReference type="PANTHER" id="PTHR21599">
    <property type="entry name" value="GLYCERATE KINASE"/>
    <property type="match status" value="1"/>
</dbReference>
<dbReference type="InterPro" id="IPR018193">
    <property type="entry name" value="Glyc_kinase_flavodox-like_fold"/>
</dbReference>
<dbReference type="InterPro" id="IPR004381">
    <property type="entry name" value="Glycerate_kinase"/>
</dbReference>
<dbReference type="AlphaFoldDB" id="A0A381PDH7"/>
<dbReference type="EMBL" id="UINC01000928">
    <property type="protein sequence ID" value="SUZ64229.1"/>
    <property type="molecule type" value="Genomic_DNA"/>
</dbReference>
<dbReference type="Pfam" id="PF02595">
    <property type="entry name" value="Gly_kinase"/>
    <property type="match status" value="2"/>
</dbReference>
<sequence>MRIVICPDKFRGTASASRAAQALAAGLSTRDLEIVSIPLADGGEGTLDALGGANRVSQVTGPLGDPVEAQWRLSSGEAVIEMAQASGLLLAGGSEGNDPLSATSSGTGELIAEARASGARRIVIGVGGSASTDGGLGAIRAMEPLVRFSGVELVVACDVRTAFLDAPAVFGPQKGATSAQMELLTRRLSRLAQLYLEEFGVDVRDLPRAGAAGGLGGGLAAVGARLVDGFGLIAEEIELADTIAEADLVITGEGQLDPESFNGKVVGGVASIADQHQVRVAAVVGSTNPATNIPRNMKVYSLTEIFGHDLAFGDTEKCLTELGPQLLT</sequence>
<name>A0A381PDH7_9ZZZZ</name>
<reference evidence="1" key="1">
    <citation type="submission" date="2018-05" db="EMBL/GenBank/DDBJ databases">
        <authorList>
            <person name="Lanie J.A."/>
            <person name="Ng W.-L."/>
            <person name="Kazmierczak K.M."/>
            <person name="Andrzejewski T.M."/>
            <person name="Davidsen T.M."/>
            <person name="Wayne K.J."/>
            <person name="Tettelin H."/>
            <person name="Glass J.I."/>
            <person name="Rusch D."/>
            <person name="Podicherti R."/>
            <person name="Tsui H.-C.T."/>
            <person name="Winkler M.E."/>
        </authorList>
    </citation>
    <scope>NUCLEOTIDE SEQUENCE</scope>
</reference>
<dbReference type="PANTHER" id="PTHR21599:SF0">
    <property type="entry name" value="GLYCERATE KINASE"/>
    <property type="match status" value="1"/>
</dbReference>
<dbReference type="GO" id="GO:0031388">
    <property type="term" value="P:organic acid phosphorylation"/>
    <property type="evidence" value="ECO:0007669"/>
    <property type="project" value="InterPro"/>
</dbReference>
<dbReference type="GO" id="GO:0008887">
    <property type="term" value="F:glycerate kinase activity"/>
    <property type="evidence" value="ECO:0007669"/>
    <property type="project" value="InterPro"/>
</dbReference>
<evidence type="ECO:0008006" key="2">
    <source>
        <dbReference type="Google" id="ProtNLM"/>
    </source>
</evidence>